<dbReference type="AlphaFoldDB" id="A0A2M7TIA9"/>
<protein>
    <submittedName>
        <fullName evidence="1">Uncharacterized protein</fullName>
    </submittedName>
</protein>
<comment type="caution">
    <text evidence="1">The sequence shown here is derived from an EMBL/GenBank/DDBJ whole genome shotgun (WGS) entry which is preliminary data.</text>
</comment>
<dbReference type="Proteomes" id="UP000228920">
    <property type="component" value="Unassembled WGS sequence"/>
</dbReference>
<dbReference type="EMBL" id="PFNL01000112">
    <property type="protein sequence ID" value="PIZ46093.1"/>
    <property type="molecule type" value="Genomic_DNA"/>
</dbReference>
<sequence length="100" mass="11087">MVNLFELGYVDIDGALTLEGRRRLAELQLQLDIIVDNSVAHARAHGILQSAGQPHRRHATAIAPQTQQLKPFNTDQYNGLMVASKVYRQVLAFPHDGDPS</sequence>
<proteinExistence type="predicted"/>
<organism evidence="1 2">
    <name type="scientific">candidate division WWE3 bacterium CG_4_10_14_0_2_um_filter_41_14</name>
    <dbReference type="NCBI Taxonomy" id="1975072"/>
    <lineage>
        <taxon>Bacteria</taxon>
        <taxon>Katanobacteria</taxon>
    </lineage>
</organism>
<reference evidence="2" key="1">
    <citation type="submission" date="2017-09" db="EMBL/GenBank/DDBJ databases">
        <title>Depth-based differentiation of microbial function through sediment-hosted aquifers and enrichment of novel symbionts in the deep terrestrial subsurface.</title>
        <authorList>
            <person name="Probst A.J."/>
            <person name="Ladd B."/>
            <person name="Jarett J.K."/>
            <person name="Geller-Mcgrath D.E."/>
            <person name="Sieber C.M.K."/>
            <person name="Emerson J.B."/>
            <person name="Anantharaman K."/>
            <person name="Thomas B.C."/>
            <person name="Malmstrom R."/>
            <person name="Stieglmeier M."/>
            <person name="Klingl A."/>
            <person name="Woyke T."/>
            <person name="Ryan C.M."/>
            <person name="Banfield J.F."/>
        </authorList>
    </citation>
    <scope>NUCLEOTIDE SEQUENCE [LARGE SCALE GENOMIC DNA]</scope>
</reference>
<accession>A0A2M7TIA9</accession>
<evidence type="ECO:0000313" key="2">
    <source>
        <dbReference type="Proteomes" id="UP000228920"/>
    </source>
</evidence>
<name>A0A2M7TIA9_UNCKA</name>
<gene>
    <name evidence="1" type="ORF">COY32_04015</name>
</gene>
<evidence type="ECO:0000313" key="1">
    <source>
        <dbReference type="EMBL" id="PIZ46093.1"/>
    </source>
</evidence>